<sequence>VVSLLMYGSNYLHQDMARDYTQTMSPPTRGADRED</sequence>
<reference evidence="1" key="1">
    <citation type="submission" date="2021-02" db="EMBL/GenBank/DDBJ databases">
        <authorList>
            <person name="Nowell W R."/>
        </authorList>
    </citation>
    <scope>NUCLEOTIDE SEQUENCE</scope>
</reference>
<dbReference type="AlphaFoldDB" id="A0A815YV15"/>
<comment type="caution">
    <text evidence="1">The sequence shown here is derived from an EMBL/GenBank/DDBJ whole genome shotgun (WGS) entry which is preliminary data.</text>
</comment>
<evidence type="ECO:0000313" key="2">
    <source>
        <dbReference type="EMBL" id="CAF4441174.1"/>
    </source>
</evidence>
<name>A0A815YV15_9BILA</name>
<dbReference type="EMBL" id="CAJOBC010096570">
    <property type="protein sequence ID" value="CAF4441174.1"/>
    <property type="molecule type" value="Genomic_DNA"/>
</dbReference>
<evidence type="ECO:0000313" key="1">
    <source>
        <dbReference type="EMBL" id="CAF1576111.1"/>
    </source>
</evidence>
<evidence type="ECO:0000313" key="3">
    <source>
        <dbReference type="Proteomes" id="UP000663829"/>
    </source>
</evidence>
<accession>A0A815YV15</accession>
<organism evidence="1 3">
    <name type="scientific">Didymodactylos carnosus</name>
    <dbReference type="NCBI Taxonomy" id="1234261"/>
    <lineage>
        <taxon>Eukaryota</taxon>
        <taxon>Metazoa</taxon>
        <taxon>Spiralia</taxon>
        <taxon>Gnathifera</taxon>
        <taxon>Rotifera</taxon>
        <taxon>Eurotatoria</taxon>
        <taxon>Bdelloidea</taxon>
        <taxon>Philodinida</taxon>
        <taxon>Philodinidae</taxon>
        <taxon>Didymodactylos</taxon>
    </lineage>
</organism>
<dbReference type="Proteomes" id="UP000663829">
    <property type="component" value="Unassembled WGS sequence"/>
</dbReference>
<feature type="non-terminal residue" evidence="1">
    <location>
        <position position="1"/>
    </location>
</feature>
<keyword evidence="3" id="KW-1185">Reference proteome</keyword>
<proteinExistence type="predicted"/>
<protein>
    <submittedName>
        <fullName evidence="1">Uncharacterized protein</fullName>
    </submittedName>
</protein>
<dbReference type="EMBL" id="CAJNOQ010030684">
    <property type="protein sequence ID" value="CAF1576111.1"/>
    <property type="molecule type" value="Genomic_DNA"/>
</dbReference>
<dbReference type="Proteomes" id="UP000681722">
    <property type="component" value="Unassembled WGS sequence"/>
</dbReference>
<gene>
    <name evidence="1" type="ORF">GPM918_LOCUS40739</name>
    <name evidence="2" type="ORF">SRO942_LOCUS41714</name>
</gene>